<name>A0ACB0MF61_TRIPR</name>
<evidence type="ECO:0000313" key="1">
    <source>
        <dbReference type="EMBL" id="CAJ2678332.1"/>
    </source>
</evidence>
<keyword evidence="2" id="KW-1185">Reference proteome</keyword>
<dbReference type="EMBL" id="CASHSV030000823">
    <property type="protein sequence ID" value="CAJ2678332.1"/>
    <property type="molecule type" value="Genomic_DNA"/>
</dbReference>
<reference evidence="1" key="1">
    <citation type="submission" date="2023-10" db="EMBL/GenBank/DDBJ databases">
        <authorList>
            <person name="Rodriguez Cubillos JULIANA M."/>
            <person name="De Vega J."/>
        </authorList>
    </citation>
    <scope>NUCLEOTIDE SEQUENCE</scope>
</reference>
<evidence type="ECO:0000313" key="2">
    <source>
        <dbReference type="Proteomes" id="UP001177021"/>
    </source>
</evidence>
<accession>A0ACB0MF61</accession>
<proteinExistence type="predicted"/>
<protein>
    <submittedName>
        <fullName evidence="1">Uncharacterized protein</fullName>
    </submittedName>
</protein>
<comment type="caution">
    <text evidence="1">The sequence shown here is derived from an EMBL/GenBank/DDBJ whole genome shotgun (WGS) entry which is preliminary data.</text>
</comment>
<sequence>MDFAAATVSRDEYIRDLMDVRKTGVAKIYIRPLNSPQVNGEGWSGFLIAPDTILTIGHALKDVPESKLQTPGVFWVEFFEDRVENRGYLRPATLTNYDIQSEFGLMRCPSPKAAHIFTFASQRNDILSSSSILSVSHPIQRDWVTLRGTVCRPPFTVGETQAMENLTFPPLAILPLKFIPSNIKQAIAVQYINKVFRKVFKNERASEDCDLNEFISGLFKQRIGKPSSSSAPPTGKSSPLGLTGTMQHTSYEDSRLKSVIRSLAPSVVSVSYFTGIHRIVDCTGFIIDWDVCKGVATVLTSAKLMRSPLDRHDYRIVVRLANGKMLLAEEDYVDYYHNIVTFKVNSNVKLIPLDLFSPVDLLRPLDSYSNLQGVEVVALARDFYTCELTESCGLFSRDYPCFGCVQLASSTCRTTRAGEGGPLITEAGQIIGINFFDGHGFVHPLPTSVIRLCLSNWNSHGIVMQPWLGFTVIDSDSLVVKEVYEGSPADKVGVRSGDSISVVTVNKKTYEFCGLQQYAKLLNGVSDMLSACPPNQTDTKVFVSVNDNSKLVCAENLSVNDKNFCSRAKGSVMASNSLNEVNNSISRLIDVLKIETAKAKKLQGKKKDGKKDPKDLEKELKKVNENISKAGASLKSLKEQKEKIEQKKEMEQEEDKLSNLPKKILHNILSRLPEDDANRTSVLSKAWLETWYTFPILCFSDFDFITESTQPKEDIADKWFLEIFPKFPFLETLEIWNCILSETINISSVQLKYLHVYDCSNLKEANIDAPNLLSCKFDGFNGSKPIISFLNISSQLEVHLSVSIDDRDEDLDVFYVRELLQNIKPENVLISLSLFIYHFSDAPKQVFLDIPSPPPSIKHMDLFILSELNENWYSSDVDFIRLCCIPETISWNLDNCDSSKAFVESKDFIEYVKRRLLRFRDHGLVIKEFAFRILDLLCMSEDLDFCLKLVAESGVEVLDLYFHSECYVLPKSVIEVKSLTRLMLEGGISVDQAFMNHSIKFFSLRELHLLHVVLEDEQAIERLISCCPLIEIITLMLSGGSMKSLSMHGLQKLNTVYVDGIKEVYIDEASSLKSLYYCHDSWNTPFKIDFIQCKYLKELLLCLNSTTIITNKWFLELFSKFPFLETLEIWNCMLSETINISSVQLKYLEVSQSYNLKEVNIDAPNLLSCKFEGFEGSKPIISFSNISSQLEVDLSVNLINKDLDVFYVRELIQNIKPENVLISLSLCIMDAPKPVFLDIPSPPPSIKHMDLIILSILNENLYSSDIVDFIRLCCIPETISWKLNCWCQRP</sequence>
<dbReference type="Proteomes" id="UP001177021">
    <property type="component" value="Unassembled WGS sequence"/>
</dbReference>
<organism evidence="1 2">
    <name type="scientific">Trifolium pratense</name>
    <name type="common">Red clover</name>
    <dbReference type="NCBI Taxonomy" id="57577"/>
    <lineage>
        <taxon>Eukaryota</taxon>
        <taxon>Viridiplantae</taxon>
        <taxon>Streptophyta</taxon>
        <taxon>Embryophyta</taxon>
        <taxon>Tracheophyta</taxon>
        <taxon>Spermatophyta</taxon>
        <taxon>Magnoliopsida</taxon>
        <taxon>eudicotyledons</taxon>
        <taxon>Gunneridae</taxon>
        <taxon>Pentapetalae</taxon>
        <taxon>rosids</taxon>
        <taxon>fabids</taxon>
        <taxon>Fabales</taxon>
        <taxon>Fabaceae</taxon>
        <taxon>Papilionoideae</taxon>
        <taxon>50 kb inversion clade</taxon>
        <taxon>NPAAA clade</taxon>
        <taxon>Hologalegina</taxon>
        <taxon>IRL clade</taxon>
        <taxon>Trifolieae</taxon>
        <taxon>Trifolium</taxon>
    </lineage>
</organism>
<gene>
    <name evidence="1" type="ORF">MILVUS5_LOCUS40636</name>
</gene>